<evidence type="ECO:0000259" key="2">
    <source>
        <dbReference type="Pfam" id="PF09012"/>
    </source>
</evidence>
<dbReference type="InterPro" id="IPR036390">
    <property type="entry name" value="WH_DNA-bd_sf"/>
</dbReference>
<evidence type="ECO:0000313" key="3">
    <source>
        <dbReference type="EMBL" id="MBE1236941.1"/>
    </source>
</evidence>
<feature type="region of interest" description="Disordered" evidence="1">
    <location>
        <begin position="74"/>
        <end position="94"/>
    </location>
</feature>
<protein>
    <recommendedName>
        <fullName evidence="2">Transcriptional regulator HTH-type FeoC domain-containing protein</fullName>
    </recommendedName>
</protein>
<dbReference type="InterPro" id="IPR036388">
    <property type="entry name" value="WH-like_DNA-bd_sf"/>
</dbReference>
<dbReference type="AlphaFoldDB" id="A0A8J6YP24"/>
<dbReference type="Pfam" id="PF09012">
    <property type="entry name" value="FeoC"/>
    <property type="match status" value="1"/>
</dbReference>
<reference evidence="3" key="1">
    <citation type="submission" date="2020-10" db="EMBL/GenBank/DDBJ databases">
        <title>Genome sequence of the unusual species of purple photosynthetic bacteria, Phaeovibrio sulfidiphilus DSM 23193, type strain.</title>
        <authorList>
            <person name="Kyndt J.A."/>
            <person name="Meyer T.E."/>
        </authorList>
    </citation>
    <scope>NUCLEOTIDE SEQUENCE</scope>
    <source>
        <strain evidence="3">DSM 23193</strain>
    </source>
</reference>
<dbReference type="EMBL" id="JACZHT010000002">
    <property type="protein sequence ID" value="MBE1236941.1"/>
    <property type="molecule type" value="Genomic_DNA"/>
</dbReference>
<proteinExistence type="predicted"/>
<dbReference type="SUPFAM" id="SSF46785">
    <property type="entry name" value="Winged helix' DNA-binding domain"/>
    <property type="match status" value="1"/>
</dbReference>
<feature type="domain" description="Transcriptional regulator HTH-type FeoC" evidence="2">
    <location>
        <begin position="4"/>
        <end position="68"/>
    </location>
</feature>
<comment type="caution">
    <text evidence="3">The sequence shown here is derived from an EMBL/GenBank/DDBJ whole genome shotgun (WGS) entry which is preliminary data.</text>
</comment>
<name>A0A8J6YP24_9PROT</name>
<dbReference type="Proteomes" id="UP000631034">
    <property type="component" value="Unassembled WGS sequence"/>
</dbReference>
<evidence type="ECO:0000256" key="1">
    <source>
        <dbReference type="SAM" id="MobiDB-lite"/>
    </source>
</evidence>
<keyword evidence="4" id="KW-1185">Reference proteome</keyword>
<gene>
    <name evidence="3" type="ORF">IHV25_04680</name>
</gene>
<dbReference type="RefSeq" id="WP_192533939.1">
    <property type="nucleotide sequence ID" value="NZ_JACZHT010000002.1"/>
</dbReference>
<organism evidence="3 4">
    <name type="scientific">Phaeovibrio sulfidiphilus</name>
    <dbReference type="NCBI Taxonomy" id="1220600"/>
    <lineage>
        <taxon>Bacteria</taxon>
        <taxon>Pseudomonadati</taxon>
        <taxon>Pseudomonadota</taxon>
        <taxon>Alphaproteobacteria</taxon>
        <taxon>Rhodospirillales</taxon>
        <taxon>Rhodospirillaceae</taxon>
        <taxon>Phaeovibrio</taxon>
    </lineage>
</organism>
<sequence length="94" mass="10458">MMLLMRLRAVVRERREVPLGELARVLETAPDVLETMLDHWIARGCIQKRESPCSGKSCSCSYARDPVYVWVEPSASRPGKAPARAGHHSRAPCG</sequence>
<feature type="compositionally biased region" description="Basic residues" evidence="1">
    <location>
        <begin position="85"/>
        <end position="94"/>
    </location>
</feature>
<dbReference type="Gene3D" id="1.10.10.10">
    <property type="entry name" value="Winged helix-like DNA-binding domain superfamily/Winged helix DNA-binding domain"/>
    <property type="match status" value="1"/>
</dbReference>
<dbReference type="InterPro" id="IPR015102">
    <property type="entry name" value="Tscrpt_reg_HTH_FeoC"/>
</dbReference>
<accession>A0A8J6YP24</accession>
<evidence type="ECO:0000313" key="4">
    <source>
        <dbReference type="Proteomes" id="UP000631034"/>
    </source>
</evidence>